<protein>
    <submittedName>
        <fullName evidence="2">HAE1 family hydrophobic/amphiphilic exporter-1</fullName>
    </submittedName>
</protein>
<dbReference type="AlphaFoldDB" id="A0A840X719"/>
<evidence type="ECO:0000313" key="2">
    <source>
        <dbReference type="EMBL" id="MBB5618180.1"/>
    </source>
</evidence>
<keyword evidence="1" id="KW-0812">Transmembrane</keyword>
<proteinExistence type="predicted"/>
<feature type="transmembrane region" description="Helical" evidence="1">
    <location>
        <begin position="886"/>
        <end position="906"/>
    </location>
</feature>
<dbReference type="Gene3D" id="3.30.70.1440">
    <property type="entry name" value="Multidrug efflux transporter AcrB pore domain"/>
    <property type="match status" value="1"/>
</dbReference>
<feature type="transmembrane region" description="Helical" evidence="1">
    <location>
        <begin position="991"/>
        <end position="1016"/>
    </location>
</feature>
<dbReference type="Gene3D" id="3.30.70.1320">
    <property type="entry name" value="Multidrug efflux transporter AcrB pore domain like"/>
    <property type="match status" value="1"/>
</dbReference>
<dbReference type="SUPFAM" id="SSF82866">
    <property type="entry name" value="Multidrug efflux transporter AcrB transmembrane domain"/>
    <property type="match status" value="2"/>
</dbReference>
<name>A0A840X719_9MICO</name>
<feature type="transmembrane region" description="Helical" evidence="1">
    <location>
        <begin position="958"/>
        <end position="979"/>
    </location>
</feature>
<dbReference type="OrthoDB" id="3306666at2"/>
<dbReference type="Gene3D" id="3.30.2090.10">
    <property type="entry name" value="Multidrug efflux transporter AcrB TolC docking domain, DN and DC subdomains"/>
    <property type="match status" value="2"/>
</dbReference>
<dbReference type="EMBL" id="JACHBS010000001">
    <property type="protein sequence ID" value="MBB5618180.1"/>
    <property type="molecule type" value="Genomic_DNA"/>
</dbReference>
<evidence type="ECO:0000313" key="3">
    <source>
        <dbReference type="Proteomes" id="UP000552883"/>
    </source>
</evidence>
<dbReference type="SUPFAM" id="SSF82693">
    <property type="entry name" value="Multidrug efflux transporter AcrB pore domain, PN1, PN2, PC1 and PC2 subdomains"/>
    <property type="match status" value="2"/>
</dbReference>
<feature type="transmembrane region" description="Helical" evidence="1">
    <location>
        <begin position="912"/>
        <end position="937"/>
    </location>
</feature>
<dbReference type="Proteomes" id="UP000552883">
    <property type="component" value="Unassembled WGS sequence"/>
</dbReference>
<dbReference type="Gene3D" id="3.30.70.1430">
    <property type="entry name" value="Multidrug efflux transporter AcrB pore domain"/>
    <property type="match status" value="2"/>
</dbReference>
<evidence type="ECO:0000256" key="1">
    <source>
        <dbReference type="SAM" id="Phobius"/>
    </source>
</evidence>
<organism evidence="2 3">
    <name type="scientific">Microcella frigidaquae</name>
    <dbReference type="NCBI Taxonomy" id="424758"/>
    <lineage>
        <taxon>Bacteria</taxon>
        <taxon>Bacillati</taxon>
        <taxon>Actinomycetota</taxon>
        <taxon>Actinomycetes</taxon>
        <taxon>Micrococcales</taxon>
        <taxon>Microbacteriaceae</taxon>
        <taxon>Microcella</taxon>
    </lineage>
</organism>
<dbReference type="InterPro" id="IPR001036">
    <property type="entry name" value="Acrflvin-R"/>
</dbReference>
<reference evidence="2 3" key="1">
    <citation type="submission" date="2020-08" db="EMBL/GenBank/DDBJ databases">
        <title>Sequencing the genomes of 1000 actinobacteria strains.</title>
        <authorList>
            <person name="Klenk H.-P."/>
        </authorList>
    </citation>
    <scope>NUCLEOTIDE SEQUENCE [LARGE SCALE GENOMIC DNA]</scope>
    <source>
        <strain evidence="2 3">DSM 23889</strain>
    </source>
</reference>
<gene>
    <name evidence="2" type="ORF">BJ959_001676</name>
</gene>
<dbReference type="InterPro" id="IPR027463">
    <property type="entry name" value="AcrB_DN_DC_subdom"/>
</dbReference>
<dbReference type="PANTHER" id="PTHR32063">
    <property type="match status" value="1"/>
</dbReference>
<feature type="transmembrane region" description="Helical" evidence="1">
    <location>
        <begin position="427"/>
        <end position="447"/>
    </location>
</feature>
<keyword evidence="1" id="KW-1133">Transmembrane helix</keyword>
<dbReference type="PANTHER" id="PTHR32063:SF0">
    <property type="entry name" value="SWARMING MOTILITY PROTEIN SWRC"/>
    <property type="match status" value="1"/>
</dbReference>
<comment type="caution">
    <text evidence="2">The sequence shown here is derived from an EMBL/GenBank/DDBJ whole genome shotgun (WGS) entry which is preliminary data.</text>
</comment>
<sequence>MHLLSVFSLRNRALIALVTIVVGLFGGIALTTLKQELIPSVAFPQVIVITQYPGAAPEIVEQDVSTPIETAVQGIPGLDGSNATSSTGFSIVSASFAFGTDLVRTEQRVQLAINRLDLPNDVEPRVLTGSIDDFPILQVAVTSNLTPGELEAALESQAVTELTDLDGVREVSIQGAVGERVTITPDKEELFARGLSTADITDALDAYGVLLPAGVITEDGFELPVISGVRITTADELAALPLLTADVAGTSISDVATVEVENDPVTGYSRVNGEPALTLAITKTPAGNTVEVSRAVQAALPAIADAIGSGTEFTVVFDQAPFIEKSIEALATEGLLGLAFAVIVILIFLLSVRSTIITAISIPTSVLLTFIGMQVAGYTLNILTLGAITIAVGRVVDDSIVVVENIKRHLARGEEKTQAILIGVKEVAGAITAATATTIAVFLPVALVGDITGELFRPFALTTAIALAASLFVSLTIVPVLSYWFLRAPKPKNADAVASVGADEQARPLSLEEESARPTLLQRGYLPVIRWTLKRPVATLLLAVLVLVGTGALSTGLQTNFIGNSGQNTLTVAQTLPNGSSLEELDAAATVVEEELLAIDGITTVQASIGSGTGTLAAIFGGSDITFSLTTDESFDQDELQATVRVALADLTDVGELSVQTQQGPAFGGSDIEIDLTATSRDDLESATADLLEAVRDLDVTAEATSNLADTQPYLAIQVDRERAAELGLSEIAVGGIVTAAMFPASVGSVVIDDRTLSIFLRDTDAPTTVEELREFSIPTALGPQPLEELATIEQVDGPASITTVRGVRSATITVTPSVQNIGAATVAVQEAVDSAELPDGVQASLGGVASQQSEAFSQLGLALLAAILIVYVIMVATFRSLRQPLLLLISVPFAATGAIGLQLIADIPLGVPSLIGVLMLVGIVVTNAIMLIDLVNQYRERGLSAYQALIEGGSRRLRPILMTAAATIFALTPLAIGITGSGGFISQPLAIVVIGGLISSTLLTLVVLPALYYVVEGAKERKAERLERTAARRAAKAARAAQ</sequence>
<dbReference type="SUPFAM" id="SSF82714">
    <property type="entry name" value="Multidrug efflux transporter AcrB TolC docking domain, DN and DC subdomains"/>
    <property type="match status" value="2"/>
</dbReference>
<dbReference type="Gene3D" id="1.20.1640.10">
    <property type="entry name" value="Multidrug efflux transporter AcrB transmembrane domain"/>
    <property type="match status" value="2"/>
</dbReference>
<keyword evidence="3" id="KW-1185">Reference proteome</keyword>
<accession>A0A840X719</accession>
<dbReference type="GO" id="GO:0042910">
    <property type="term" value="F:xenobiotic transmembrane transporter activity"/>
    <property type="evidence" value="ECO:0007669"/>
    <property type="project" value="TreeGrafter"/>
</dbReference>
<dbReference type="RefSeq" id="WP_153982074.1">
    <property type="nucleotide sequence ID" value="NZ_BAAANZ010000004.1"/>
</dbReference>
<dbReference type="GO" id="GO:0005886">
    <property type="term" value="C:plasma membrane"/>
    <property type="evidence" value="ECO:0007669"/>
    <property type="project" value="TreeGrafter"/>
</dbReference>
<dbReference type="PRINTS" id="PR00702">
    <property type="entry name" value="ACRIFLAVINRP"/>
</dbReference>
<dbReference type="Pfam" id="PF00873">
    <property type="entry name" value="ACR_tran"/>
    <property type="match status" value="1"/>
</dbReference>
<feature type="transmembrane region" description="Helical" evidence="1">
    <location>
        <begin position="860"/>
        <end position="879"/>
    </location>
</feature>
<feature type="transmembrane region" description="Helical" evidence="1">
    <location>
        <begin position="459"/>
        <end position="486"/>
    </location>
</feature>
<keyword evidence="1" id="KW-0472">Membrane</keyword>
<feature type="transmembrane region" description="Helical" evidence="1">
    <location>
        <begin position="12"/>
        <end position="33"/>
    </location>
</feature>
<feature type="transmembrane region" description="Helical" evidence="1">
    <location>
        <begin position="329"/>
        <end position="349"/>
    </location>
</feature>
<feature type="transmembrane region" description="Helical" evidence="1">
    <location>
        <begin position="537"/>
        <end position="557"/>
    </location>
</feature>